<gene>
    <name evidence="2" type="ORF">Vau01_100930</name>
</gene>
<dbReference type="SUPFAM" id="SSF46785">
    <property type="entry name" value="Winged helix' DNA-binding domain"/>
    <property type="match status" value="1"/>
</dbReference>
<dbReference type="InterPro" id="IPR030489">
    <property type="entry name" value="TR_Rrf2-type_CS"/>
</dbReference>
<dbReference type="AlphaFoldDB" id="A0A8J4E895"/>
<dbReference type="PROSITE" id="PS51197">
    <property type="entry name" value="HTH_RRF2_2"/>
    <property type="match status" value="1"/>
</dbReference>
<proteinExistence type="predicted"/>
<dbReference type="NCBIfam" id="TIGR00738">
    <property type="entry name" value="rrf2_super"/>
    <property type="match status" value="1"/>
</dbReference>
<dbReference type="GO" id="GO:0003700">
    <property type="term" value="F:DNA-binding transcription factor activity"/>
    <property type="evidence" value="ECO:0007669"/>
    <property type="project" value="TreeGrafter"/>
</dbReference>
<protein>
    <submittedName>
        <fullName evidence="2">AsnC family transcriptional regulator</fullName>
    </submittedName>
</protein>
<dbReference type="PROSITE" id="PS01332">
    <property type="entry name" value="HTH_RRF2_1"/>
    <property type="match status" value="1"/>
</dbReference>
<dbReference type="PANTHER" id="PTHR33221">
    <property type="entry name" value="WINGED HELIX-TURN-HELIX TRANSCRIPTIONAL REGULATOR, RRF2 FAMILY"/>
    <property type="match status" value="1"/>
</dbReference>
<dbReference type="GO" id="GO:0003677">
    <property type="term" value="F:DNA binding"/>
    <property type="evidence" value="ECO:0007669"/>
    <property type="project" value="UniProtKB-KW"/>
</dbReference>
<evidence type="ECO:0000313" key="2">
    <source>
        <dbReference type="EMBL" id="GIJ62577.1"/>
    </source>
</evidence>
<dbReference type="PANTHER" id="PTHR33221:SF5">
    <property type="entry name" value="HTH-TYPE TRANSCRIPTIONAL REGULATOR ISCR"/>
    <property type="match status" value="1"/>
</dbReference>
<keyword evidence="3" id="KW-1185">Reference proteome</keyword>
<dbReference type="Pfam" id="PF02082">
    <property type="entry name" value="Rrf2"/>
    <property type="match status" value="1"/>
</dbReference>
<evidence type="ECO:0000256" key="1">
    <source>
        <dbReference type="ARBA" id="ARBA00023125"/>
    </source>
</evidence>
<keyword evidence="1" id="KW-0238">DNA-binding</keyword>
<organism evidence="2 3">
    <name type="scientific">Virgisporangium aurantiacum</name>
    <dbReference type="NCBI Taxonomy" id="175570"/>
    <lineage>
        <taxon>Bacteria</taxon>
        <taxon>Bacillati</taxon>
        <taxon>Actinomycetota</taxon>
        <taxon>Actinomycetes</taxon>
        <taxon>Micromonosporales</taxon>
        <taxon>Micromonosporaceae</taxon>
        <taxon>Virgisporangium</taxon>
    </lineage>
</organism>
<reference evidence="2" key="1">
    <citation type="submission" date="2021-01" db="EMBL/GenBank/DDBJ databases">
        <title>Whole genome shotgun sequence of Virgisporangium aurantiacum NBRC 16421.</title>
        <authorList>
            <person name="Komaki H."/>
            <person name="Tamura T."/>
        </authorList>
    </citation>
    <scope>NUCLEOTIDE SEQUENCE</scope>
    <source>
        <strain evidence="2">NBRC 16421</strain>
    </source>
</reference>
<dbReference type="EMBL" id="BOPG01000080">
    <property type="protein sequence ID" value="GIJ62577.1"/>
    <property type="molecule type" value="Genomic_DNA"/>
</dbReference>
<accession>A0A8J4E895</accession>
<dbReference type="InterPro" id="IPR036390">
    <property type="entry name" value="WH_DNA-bd_sf"/>
</dbReference>
<dbReference type="InterPro" id="IPR000944">
    <property type="entry name" value="Tscrpt_reg_Rrf2"/>
</dbReference>
<dbReference type="Proteomes" id="UP000612585">
    <property type="component" value="Unassembled WGS sequence"/>
</dbReference>
<evidence type="ECO:0000313" key="3">
    <source>
        <dbReference type="Proteomes" id="UP000612585"/>
    </source>
</evidence>
<dbReference type="Gene3D" id="1.10.10.10">
    <property type="entry name" value="Winged helix-like DNA-binding domain superfamily/Winged helix DNA-binding domain"/>
    <property type="match status" value="1"/>
</dbReference>
<comment type="caution">
    <text evidence="2">The sequence shown here is derived from an EMBL/GenBank/DDBJ whole genome shotgun (WGS) entry which is preliminary data.</text>
</comment>
<dbReference type="InterPro" id="IPR036388">
    <property type="entry name" value="WH-like_DNA-bd_sf"/>
</dbReference>
<dbReference type="GO" id="GO:0005829">
    <property type="term" value="C:cytosol"/>
    <property type="evidence" value="ECO:0007669"/>
    <property type="project" value="TreeGrafter"/>
</dbReference>
<sequence>MTARGAQIYYLYCFYRKDRGHSAVHISARTDYAVRAMLVIADAHPRLVKAAEIATAQQIPVKFLTTILVDLRRGGLVSSLRGSNGGYGLARPPERISVGDILRVADGALTTVGGRTDHPAVTRGLREMWRSLDTAITDVVDSVMLAHLVAPPSE</sequence>
<name>A0A8J4E895_9ACTN</name>